<dbReference type="InterPro" id="IPR011993">
    <property type="entry name" value="PH-like_dom_sf"/>
</dbReference>
<dbReference type="InterPro" id="IPR001849">
    <property type="entry name" value="PH_domain"/>
</dbReference>
<evidence type="ECO:0000259" key="2">
    <source>
        <dbReference type="PROSITE" id="PS50003"/>
    </source>
</evidence>
<protein>
    <submittedName>
        <fullName evidence="3">Rho GTPase-activating protein 24</fullName>
    </submittedName>
</protein>
<proteinExistence type="predicted"/>
<evidence type="ECO:0000256" key="1">
    <source>
        <dbReference type="SAM" id="MobiDB-lite"/>
    </source>
</evidence>
<organism evidence="3 4">
    <name type="scientific">Anas platyrhynchos</name>
    <name type="common">Mallard</name>
    <name type="synonym">Anas boschas</name>
    <dbReference type="NCBI Taxonomy" id="8839"/>
    <lineage>
        <taxon>Eukaryota</taxon>
        <taxon>Metazoa</taxon>
        <taxon>Chordata</taxon>
        <taxon>Craniata</taxon>
        <taxon>Vertebrata</taxon>
        <taxon>Euteleostomi</taxon>
        <taxon>Archelosauria</taxon>
        <taxon>Archosauria</taxon>
        <taxon>Dinosauria</taxon>
        <taxon>Saurischia</taxon>
        <taxon>Theropoda</taxon>
        <taxon>Coelurosauria</taxon>
        <taxon>Aves</taxon>
        <taxon>Neognathae</taxon>
        <taxon>Galloanserae</taxon>
        <taxon>Anseriformes</taxon>
        <taxon>Anatidae</taxon>
        <taxon>Anatinae</taxon>
        <taxon>Anas</taxon>
    </lineage>
</organism>
<dbReference type="PANTHER" id="PTHR14336">
    <property type="entry name" value="TANDEM PH DOMAIN CONTAINING PROTEIN"/>
    <property type="match status" value="1"/>
</dbReference>
<dbReference type="AlphaFoldDB" id="R0K6G6"/>
<dbReference type="Pfam" id="PF00169">
    <property type="entry name" value="PH"/>
    <property type="match status" value="1"/>
</dbReference>
<dbReference type="InterPro" id="IPR051707">
    <property type="entry name" value="PI-Interact_SigTrans_Reg"/>
</dbReference>
<evidence type="ECO:0000313" key="4">
    <source>
        <dbReference type="Proteomes" id="UP000296049"/>
    </source>
</evidence>
<feature type="compositionally biased region" description="Basic and acidic residues" evidence="1">
    <location>
        <begin position="43"/>
        <end position="58"/>
    </location>
</feature>
<feature type="domain" description="PH" evidence="2">
    <location>
        <begin position="71"/>
        <end position="176"/>
    </location>
</feature>
<name>R0K6G6_ANAPL</name>
<keyword evidence="4" id="KW-1185">Reference proteome</keyword>
<dbReference type="SUPFAM" id="SSF50729">
    <property type="entry name" value="PH domain-like"/>
    <property type="match status" value="1"/>
</dbReference>
<dbReference type="Gene3D" id="2.30.29.30">
    <property type="entry name" value="Pleckstrin-homology domain (PH domain)/Phosphotyrosine-binding domain (PTB)"/>
    <property type="match status" value="1"/>
</dbReference>
<gene>
    <name evidence="3" type="ORF">Anapl_05946</name>
</gene>
<dbReference type="EMBL" id="KB742664">
    <property type="protein sequence ID" value="EOB05761.1"/>
    <property type="molecule type" value="Genomic_DNA"/>
</dbReference>
<reference evidence="4" key="1">
    <citation type="journal article" date="2013" name="Nat. Genet.">
        <title>The duck genome and transcriptome provide insight into an avian influenza virus reservoir species.</title>
        <authorList>
            <person name="Huang Y."/>
            <person name="Li Y."/>
            <person name="Burt D.W."/>
            <person name="Chen H."/>
            <person name="Zhang Y."/>
            <person name="Qian W."/>
            <person name="Kim H."/>
            <person name="Gan S."/>
            <person name="Zhao Y."/>
            <person name="Li J."/>
            <person name="Yi K."/>
            <person name="Feng H."/>
            <person name="Zhu P."/>
            <person name="Li B."/>
            <person name="Liu Q."/>
            <person name="Fairley S."/>
            <person name="Magor K.E."/>
            <person name="Du Z."/>
            <person name="Hu X."/>
            <person name="Goodman L."/>
            <person name="Tafer H."/>
            <person name="Vignal A."/>
            <person name="Lee T."/>
            <person name="Kim K.W."/>
            <person name="Sheng Z."/>
            <person name="An Y."/>
            <person name="Searle S."/>
            <person name="Herrero J."/>
            <person name="Groenen M.A."/>
            <person name="Crooijmans R.P."/>
            <person name="Faraut T."/>
            <person name="Cai Q."/>
            <person name="Webster R.G."/>
            <person name="Aldridge J.R."/>
            <person name="Warren W.C."/>
            <person name="Bartschat S."/>
            <person name="Kehr S."/>
            <person name="Marz M."/>
            <person name="Stadler P.F."/>
            <person name="Smith J."/>
            <person name="Kraus R.H."/>
            <person name="Zhao Y."/>
            <person name="Ren L."/>
            <person name="Fei J."/>
            <person name="Morisson M."/>
            <person name="Kaiser P."/>
            <person name="Griffin D.K."/>
            <person name="Rao M."/>
            <person name="Pitel F."/>
            <person name="Wang J."/>
            <person name="Li N."/>
        </authorList>
    </citation>
    <scope>NUCLEOTIDE SEQUENCE [LARGE SCALE GENOMIC DNA]</scope>
</reference>
<evidence type="ECO:0000313" key="3">
    <source>
        <dbReference type="EMBL" id="EOB05761.1"/>
    </source>
</evidence>
<accession>R0K6G6</accession>
<feature type="region of interest" description="Disordered" evidence="1">
    <location>
        <begin position="43"/>
        <end position="68"/>
    </location>
</feature>
<dbReference type="Proteomes" id="UP000296049">
    <property type="component" value="Unassembled WGS sequence"/>
</dbReference>
<dbReference type="PROSITE" id="PS50003">
    <property type="entry name" value="PH_DOMAIN"/>
    <property type="match status" value="1"/>
</dbReference>
<sequence length="488" mass="54749">MDRAGFVQLCSFPMLEAGHHCQHPDISAVCFYDLGVEAAVKTSSERELPRPSMDEHTGPAESPPPSHGRHSAFKCGWLRKQGGFVKTWHTRWFVLKGDQLYYFKDEDETKPLTITFESLAVSGERSPPTCVSCLQGHRATEGEQREKKQYVPVILLVKDRSLSHSKWPWWLVDAESEVKAPKLLGAFFLMSFLGMASQAHEHQKCGPEFSITLGFVLSLWKKKGVSSSIKSQRNYRSATEGCTESRVVCQVQTILAQWFAPGCGDICKPQPVPAAIPSTPCIPHCTGLAALPPPLVSVDVSGAAFVLPARNNEQLIPQPVTMESLRVSLPAVPDRRGLGQYDLFVFSLQSNIKNEFPVRQKLCYINFYRSVEAALRKYPFRQGEDCLKKHFEKALRKKRCHSRSVLVATPIGDLVTRIKRRWILVRPAMEQMAAEEWNQLKGEKTQLFSYELCPAGPQCVANIQEEHKGFPCRVAANNKCYPGKNCCT</sequence>